<dbReference type="PRINTS" id="PR02035">
    <property type="entry name" value="FLIPRCHIPS"/>
</dbReference>
<dbReference type="EMBL" id="CAIIKR010000005">
    <property type="protein sequence ID" value="CAC8526171.1"/>
    <property type="molecule type" value="Genomic_DNA"/>
</dbReference>
<dbReference type="PRINTS" id="PR02037">
    <property type="entry name" value="FLIPR"/>
</dbReference>
<organism evidence="8 11">
    <name type="scientific">Staphylococcus aureus</name>
    <dbReference type="NCBI Taxonomy" id="1280"/>
    <lineage>
        <taxon>Bacteria</taxon>
        <taxon>Bacillati</taxon>
        <taxon>Bacillota</taxon>
        <taxon>Bacilli</taxon>
        <taxon>Bacillales</taxon>
        <taxon>Staphylococcaceae</taxon>
        <taxon>Staphylococcus</taxon>
    </lineage>
</organism>
<dbReference type="InterPro" id="IPR023253">
    <property type="entry name" value="FLIPR/CHIPS"/>
</dbReference>
<evidence type="ECO:0000256" key="7">
    <source>
        <dbReference type="SAM" id="Coils"/>
    </source>
</evidence>
<feature type="coiled-coil region" evidence="7">
    <location>
        <begin position="37"/>
        <end position="64"/>
    </location>
</feature>
<evidence type="ECO:0000256" key="3">
    <source>
        <dbReference type="ARBA" id="ARBA00016510"/>
    </source>
</evidence>
<evidence type="ECO:0000313" key="8">
    <source>
        <dbReference type="EMBL" id="CAC8526171.1"/>
    </source>
</evidence>
<dbReference type="Pfam" id="PF16104">
    <property type="entry name" value="FPRL1_inhibitor"/>
    <property type="match status" value="1"/>
</dbReference>
<accession>A0A2S6DJW4</accession>
<dbReference type="GO" id="GO:0005576">
    <property type="term" value="C:extracellular region"/>
    <property type="evidence" value="ECO:0007669"/>
    <property type="project" value="UniProtKB-SubCell"/>
</dbReference>
<protein>
    <recommendedName>
        <fullName evidence="3">FPRL1 inhibitory protein</fullName>
    </recommendedName>
</protein>
<dbReference type="InterPro" id="IPR038529">
    <property type="entry name" value="FLIPR/CHIP_sf"/>
</dbReference>
<evidence type="ECO:0000313" key="10">
    <source>
        <dbReference type="Proteomes" id="UP000197894"/>
    </source>
</evidence>
<keyword evidence="7" id="KW-0175">Coiled coil</keyword>
<reference evidence="8 11" key="2">
    <citation type="submission" date="2020-06" db="EMBL/GenBank/DDBJ databases">
        <authorList>
            <consortium name="Pathogen Informatics"/>
        </authorList>
    </citation>
    <scope>NUCLEOTIDE SEQUENCE [LARGE SCALE GENOMIC DNA]</scope>
    <source>
        <strain evidence="8 11">MOS222</strain>
    </source>
</reference>
<proteinExistence type="inferred from homology"/>
<dbReference type="Proteomes" id="UP000197894">
    <property type="component" value="Unassembled WGS sequence"/>
</dbReference>
<reference evidence="9 10" key="1">
    <citation type="journal article" date="2017" name="BMC Genomics">
        <title>Prophages and adaptation of Staphylococcus aureus ST398 to the human clinic.</title>
        <authorList>
            <consortium name="Regional Infection Control Group of the Centre Region"/>
            <person name="Diene S.M."/>
            <person name="Corvaglia A.R."/>
            <person name="Francois P."/>
            <person name="van der Mee-Marquet N."/>
        </authorList>
    </citation>
    <scope>NUCLEOTIDE SEQUENCE [LARGE SCALE GENOMIC DNA]</scope>
    <source>
        <strain evidence="9 10">SA13-246</strain>
    </source>
</reference>
<dbReference type="Proteomes" id="UP000507408">
    <property type="component" value="Unassembled WGS sequence"/>
</dbReference>
<sequence>MKKNITKVIIASTVIATGLLTHSNDAKAFFSYEWKGLEIAKKLADQAKQEEERIDKLMKEADKNQKPYKGETVNDLYLIVKKLSQGDVKKAVVRIKDGGPRDYYTFDLTRPLEENRKNIKVVKNGEIDSIYWDQ</sequence>
<keyword evidence="4" id="KW-0964">Secreted</keyword>
<evidence type="ECO:0000313" key="9">
    <source>
        <dbReference type="EMBL" id="OWT17787.1"/>
    </source>
</evidence>
<evidence type="ECO:0000256" key="4">
    <source>
        <dbReference type="ARBA" id="ARBA00022525"/>
    </source>
</evidence>
<dbReference type="NCBIfam" id="NF009592">
    <property type="entry name" value="PRK13033.1"/>
    <property type="match status" value="1"/>
</dbReference>
<comment type="caution">
    <text evidence="8">The sequence shown here is derived from an EMBL/GenBank/DDBJ whole genome shotgun (WGS) entry which is preliminary data.</text>
</comment>
<evidence type="ECO:0000256" key="5">
    <source>
        <dbReference type="ARBA" id="ARBA00022729"/>
    </source>
</evidence>
<keyword evidence="9" id="KW-0675">Receptor</keyword>
<keyword evidence="6" id="KW-0843">Virulence</keyword>
<dbReference type="InterPro" id="IPR023256">
    <property type="entry name" value="FLIPR"/>
</dbReference>
<name>A0A2S6DJW4_STAAU</name>
<comment type="subcellular location">
    <subcellularLocation>
        <location evidence="1">Secreted</location>
    </subcellularLocation>
</comment>
<dbReference type="EMBL" id="LNJK01000002">
    <property type="protein sequence ID" value="OWT17787.1"/>
    <property type="molecule type" value="Genomic_DNA"/>
</dbReference>
<keyword evidence="5" id="KW-0732">Signal</keyword>
<evidence type="ECO:0000256" key="1">
    <source>
        <dbReference type="ARBA" id="ARBA00004613"/>
    </source>
</evidence>
<evidence type="ECO:0000256" key="2">
    <source>
        <dbReference type="ARBA" id="ARBA00008228"/>
    </source>
</evidence>
<gene>
    <name evidence="8" type="primary">flr</name>
    <name evidence="9" type="ORF">AS572_04940</name>
    <name evidence="8" type="ORF">SAMEA70245418_02042</name>
</gene>
<evidence type="ECO:0000256" key="6">
    <source>
        <dbReference type="ARBA" id="ARBA00023026"/>
    </source>
</evidence>
<comment type="similarity">
    <text evidence="2">Belongs to the CHIPS/FLIPr family.</text>
</comment>
<dbReference type="RefSeq" id="WP_000739580.1">
    <property type="nucleotide sequence ID" value="NZ_AP024311.1"/>
</dbReference>
<dbReference type="AlphaFoldDB" id="A0A2S6DJW4"/>
<dbReference type="Gene3D" id="3.10.20.390">
    <property type="entry name" value="Chemotaxis-inhibiting protein CHIPS"/>
    <property type="match status" value="1"/>
</dbReference>
<evidence type="ECO:0000313" key="11">
    <source>
        <dbReference type="Proteomes" id="UP000507408"/>
    </source>
</evidence>